<evidence type="ECO:0000256" key="1">
    <source>
        <dbReference type="ARBA" id="ARBA00004434"/>
    </source>
</evidence>
<evidence type="ECO:0000256" key="4">
    <source>
        <dbReference type="ARBA" id="ARBA00022792"/>
    </source>
</evidence>
<keyword evidence="6 11" id="KW-0496">Mitochondrion</keyword>
<keyword evidence="8 11" id="KW-0143">Chaperone</keyword>
<dbReference type="GO" id="GO:0034551">
    <property type="term" value="P:mitochondrial respiratory chain complex III assembly"/>
    <property type="evidence" value="ECO:0007669"/>
    <property type="project" value="TreeGrafter"/>
</dbReference>
<comment type="similarity">
    <text evidence="2 11">Belongs to the CBP4 family.</text>
</comment>
<reference evidence="13" key="1">
    <citation type="submission" date="2023-01" db="EMBL/GenBank/DDBJ databases">
        <title>The growth and conidiation of Purpureocillium lavendulum are regulated by nitrogen source and histone H3K14 acetylation.</title>
        <authorList>
            <person name="Tang P."/>
            <person name="Han J."/>
            <person name="Zhang C."/>
            <person name="Tang P."/>
            <person name="Qi F."/>
            <person name="Zhang K."/>
            <person name="Liang L."/>
        </authorList>
    </citation>
    <scope>NUCLEOTIDE SEQUENCE</scope>
    <source>
        <strain evidence="13">YMF1.00683</strain>
    </source>
</reference>
<comment type="caution">
    <text evidence="13">The sequence shown here is derived from an EMBL/GenBank/DDBJ whole genome shotgun (WGS) entry which is preliminary data.</text>
</comment>
<evidence type="ECO:0000256" key="12">
    <source>
        <dbReference type="SAM" id="MobiDB-lite"/>
    </source>
</evidence>
<name>A0AB34FY80_9HYPO</name>
<dbReference type="Proteomes" id="UP001163105">
    <property type="component" value="Unassembled WGS sequence"/>
</dbReference>
<keyword evidence="4 11" id="KW-0999">Mitochondrion inner membrane</keyword>
<comment type="subcellular location">
    <subcellularLocation>
        <location evidence="1 11">Mitochondrion inner membrane</location>
        <topology evidence="1 11">Single-pass membrane protein</topology>
    </subcellularLocation>
</comment>
<sequence>MRSPAELQTLTKADPTNFWTTGKWEHANRVSFMGSPSHHYAVVQISIARARFAASYRSGKIASWRPGARLVGIIDTRADTISSQPARRDPPKRIHETETREYDEQNGRAQKHARIRNTHDTRQRPTSMPPKKPVNWRLWTKVLIGGAAVSIGGPAFTYWLTPTEEQLRARYNPDLLKRSIEQREEREQEFDEFVTRLKEYSKSDKPIWVVVKEEDERKRKAALRAGKAQQREAEAQRDEMRREAGLGSK</sequence>
<dbReference type="GO" id="GO:0005743">
    <property type="term" value="C:mitochondrial inner membrane"/>
    <property type="evidence" value="ECO:0007669"/>
    <property type="project" value="UniProtKB-SubCell"/>
</dbReference>
<protein>
    <recommendedName>
        <fullName evidence="10 11">Cytochrome b mRNA-processing protein 4</fullName>
    </recommendedName>
</protein>
<dbReference type="EMBL" id="JAQHRD010000002">
    <property type="protein sequence ID" value="KAJ6443993.1"/>
    <property type="molecule type" value="Genomic_DNA"/>
</dbReference>
<evidence type="ECO:0000313" key="14">
    <source>
        <dbReference type="Proteomes" id="UP001163105"/>
    </source>
</evidence>
<feature type="region of interest" description="Disordered" evidence="12">
    <location>
        <begin position="219"/>
        <end position="249"/>
    </location>
</feature>
<dbReference type="PANTHER" id="PTHR28202">
    <property type="entry name" value="ASSEMBLY FACTOR CBP4"/>
    <property type="match status" value="1"/>
</dbReference>
<keyword evidence="5" id="KW-1133">Transmembrane helix</keyword>
<evidence type="ECO:0000256" key="7">
    <source>
        <dbReference type="ARBA" id="ARBA00023136"/>
    </source>
</evidence>
<feature type="compositionally biased region" description="Basic and acidic residues" evidence="12">
    <location>
        <begin position="229"/>
        <end position="249"/>
    </location>
</feature>
<evidence type="ECO:0000313" key="13">
    <source>
        <dbReference type="EMBL" id="KAJ6443993.1"/>
    </source>
</evidence>
<evidence type="ECO:0000256" key="11">
    <source>
        <dbReference type="RuleBase" id="RU368005"/>
    </source>
</evidence>
<dbReference type="Pfam" id="PF07960">
    <property type="entry name" value="CBP4"/>
    <property type="match status" value="1"/>
</dbReference>
<feature type="compositionally biased region" description="Basic and acidic residues" evidence="12">
    <location>
        <begin position="86"/>
        <end position="106"/>
    </location>
</feature>
<evidence type="ECO:0000256" key="3">
    <source>
        <dbReference type="ARBA" id="ARBA00022692"/>
    </source>
</evidence>
<evidence type="ECO:0000256" key="6">
    <source>
        <dbReference type="ARBA" id="ARBA00023128"/>
    </source>
</evidence>
<evidence type="ECO:0000256" key="9">
    <source>
        <dbReference type="ARBA" id="ARBA00025413"/>
    </source>
</evidence>
<dbReference type="AlphaFoldDB" id="A0AB34FY80"/>
<dbReference type="PANTHER" id="PTHR28202:SF1">
    <property type="entry name" value="ASSEMBLY FACTOR CBP4"/>
    <property type="match status" value="1"/>
</dbReference>
<feature type="region of interest" description="Disordered" evidence="12">
    <location>
        <begin position="81"/>
        <end position="132"/>
    </location>
</feature>
<dbReference type="InterPro" id="IPR012420">
    <property type="entry name" value="Cbp4"/>
</dbReference>
<keyword evidence="3" id="KW-0812">Transmembrane</keyword>
<evidence type="ECO:0000256" key="5">
    <source>
        <dbReference type="ARBA" id="ARBA00022989"/>
    </source>
</evidence>
<comment type="function">
    <text evidence="9 11">Essential for the assembly of ubiquinol-cytochrome c reductase. It has a direct effect on the correct occurrence of the Rieske protein, core 4, core 5 and apocytochrome b.</text>
</comment>
<accession>A0AB34FY80</accession>
<evidence type="ECO:0000256" key="10">
    <source>
        <dbReference type="ARBA" id="ARBA00031521"/>
    </source>
</evidence>
<gene>
    <name evidence="13" type="ORF">O9K51_02387</name>
</gene>
<keyword evidence="14" id="KW-1185">Reference proteome</keyword>
<proteinExistence type="inferred from homology"/>
<evidence type="ECO:0000256" key="2">
    <source>
        <dbReference type="ARBA" id="ARBA00006780"/>
    </source>
</evidence>
<keyword evidence="7" id="KW-0472">Membrane</keyword>
<organism evidence="13 14">
    <name type="scientific">Purpureocillium lavendulum</name>
    <dbReference type="NCBI Taxonomy" id="1247861"/>
    <lineage>
        <taxon>Eukaryota</taxon>
        <taxon>Fungi</taxon>
        <taxon>Dikarya</taxon>
        <taxon>Ascomycota</taxon>
        <taxon>Pezizomycotina</taxon>
        <taxon>Sordariomycetes</taxon>
        <taxon>Hypocreomycetidae</taxon>
        <taxon>Hypocreales</taxon>
        <taxon>Ophiocordycipitaceae</taxon>
        <taxon>Purpureocillium</taxon>
    </lineage>
</organism>
<evidence type="ECO:0000256" key="8">
    <source>
        <dbReference type="ARBA" id="ARBA00023186"/>
    </source>
</evidence>